<dbReference type="PANTHER" id="PTHR34861">
    <property type="match status" value="1"/>
</dbReference>
<dbReference type="InterPro" id="IPR037175">
    <property type="entry name" value="KFase_sf"/>
</dbReference>
<organism evidence="1 2">
    <name type="scientific">Pseudonocardia acidicola</name>
    <dbReference type="NCBI Taxonomy" id="2724939"/>
    <lineage>
        <taxon>Bacteria</taxon>
        <taxon>Bacillati</taxon>
        <taxon>Actinomycetota</taxon>
        <taxon>Actinomycetes</taxon>
        <taxon>Pseudonocardiales</taxon>
        <taxon>Pseudonocardiaceae</taxon>
        <taxon>Pseudonocardia</taxon>
    </lineage>
</organism>
<accession>A0ABX1SJA6</accession>
<dbReference type="SUPFAM" id="SSF102198">
    <property type="entry name" value="Putative cyclase"/>
    <property type="match status" value="1"/>
</dbReference>
<dbReference type="EMBL" id="JAAXLA010000093">
    <property type="protein sequence ID" value="NMI01637.1"/>
    <property type="molecule type" value="Genomic_DNA"/>
</dbReference>
<dbReference type="Gene3D" id="3.50.30.50">
    <property type="entry name" value="Putative cyclase"/>
    <property type="match status" value="1"/>
</dbReference>
<dbReference type="Pfam" id="PF04199">
    <property type="entry name" value="Cyclase"/>
    <property type="match status" value="1"/>
</dbReference>
<protein>
    <submittedName>
        <fullName evidence="1">Cyclase family protein</fullName>
    </submittedName>
</protein>
<proteinExistence type="predicted"/>
<keyword evidence="2" id="KW-1185">Reference proteome</keyword>
<reference evidence="1 2" key="1">
    <citation type="submission" date="2020-04" db="EMBL/GenBank/DDBJ databases">
        <authorList>
            <person name="Klaysubun C."/>
            <person name="Duangmal K."/>
            <person name="Lipun K."/>
        </authorList>
    </citation>
    <scope>NUCLEOTIDE SEQUENCE [LARGE SCALE GENOMIC DNA]</scope>
    <source>
        <strain evidence="1 2">K10HN5</strain>
    </source>
</reference>
<dbReference type="Proteomes" id="UP000820669">
    <property type="component" value="Unassembled WGS sequence"/>
</dbReference>
<sequence>MSDQHNSGQHNRGAYTHADVHALAKRLSNWGRWGADDEIGTLNHVTRERVVQAAGLVRSGEIISLALPFDANGPQNGSFGRNNPVHYMTATGTDAVGGAQNHMRVSRHADDGIVMPLSCGTQWDGLSHIFYEGRMYNDRPAELVSAGGAARNGIEHTRDRIVGRGVLLDLPRYHGRPWLEPGEAIHPADLDGCVQAQGVQIREGDFVLIRTGQLAQVRDRGSWGDYAGGPAPGLSLDSAEWFAEADLAGYATDTWGTEVIPNETPDVFQPMHIVLLVHVGLLIGEMFDLEELARACAADGRYEFLFAAPTLPITGAVASPTNPLAIR</sequence>
<dbReference type="PANTHER" id="PTHR34861:SF10">
    <property type="entry name" value="CYCLASE"/>
    <property type="match status" value="1"/>
</dbReference>
<dbReference type="InterPro" id="IPR007325">
    <property type="entry name" value="KFase/CYL"/>
</dbReference>
<comment type="caution">
    <text evidence="1">The sequence shown here is derived from an EMBL/GenBank/DDBJ whole genome shotgun (WGS) entry which is preliminary data.</text>
</comment>
<gene>
    <name evidence="1" type="ORF">HF526_30705</name>
</gene>
<evidence type="ECO:0000313" key="1">
    <source>
        <dbReference type="EMBL" id="NMI01637.1"/>
    </source>
</evidence>
<evidence type="ECO:0000313" key="2">
    <source>
        <dbReference type="Proteomes" id="UP000820669"/>
    </source>
</evidence>
<dbReference type="RefSeq" id="WP_169385150.1">
    <property type="nucleotide sequence ID" value="NZ_JAAXLA010000093.1"/>
</dbReference>
<name>A0ABX1SJA6_9PSEU</name>